<dbReference type="PROSITE" id="PS51257">
    <property type="entry name" value="PROKAR_LIPOPROTEIN"/>
    <property type="match status" value="1"/>
</dbReference>
<evidence type="ECO:0000313" key="2">
    <source>
        <dbReference type="EMBL" id="MFC4008983.1"/>
    </source>
</evidence>
<dbReference type="PANTHER" id="PTHR43649">
    <property type="entry name" value="ARABINOSE-BINDING PROTEIN-RELATED"/>
    <property type="match status" value="1"/>
</dbReference>
<sequence>MVRSSRTSRRLLAAGLLAGLCALSGCGDDAGGTGSNTGKAVDDGSTVTMWARASTASQSQALVKAYNATHKNQISLTVVPTDNYLQKVGIAAGASDLPCLLAADVAYTPDFTSKKLYQDITKRVDALPFAAELTPSHMALGTRDGRKYTVPHTIGMSAIFQNDVLLKAAGIDPSAELTSLRQLADNARKVAALGDGNIGLYYTGNNGGSIAFTHFPSIWASGGEALSEDGTESRLAEQQSVAVFQAYNQMFKDGSVSPSVRNESGATRDEVFATGKVGYMLASNSVVDKVPESSTLKIGVQGIPGVTGGSSTFVGGDAIGISTSCKAPDAAWDFLAWSLGEHAQVEVYAKSHQLTLRGDLVENKYAADDPRIVKLNKLVGQGRTPYAVKFGQTFNDLNGPWLAVARGALFGADPAGSLSAATGELNESLSTR</sequence>
<protein>
    <submittedName>
        <fullName evidence="2">Extracellular solute-binding protein</fullName>
    </submittedName>
</protein>
<name>A0ABV8G5H6_9ACTN</name>
<feature type="signal peptide" evidence="1">
    <location>
        <begin position="1"/>
        <end position="27"/>
    </location>
</feature>
<dbReference type="InterPro" id="IPR050490">
    <property type="entry name" value="Bact_solute-bd_prot1"/>
</dbReference>
<accession>A0ABV8G5H6</accession>
<comment type="caution">
    <text evidence="2">The sequence shown here is derived from an EMBL/GenBank/DDBJ whole genome shotgun (WGS) entry which is preliminary data.</text>
</comment>
<evidence type="ECO:0000256" key="1">
    <source>
        <dbReference type="SAM" id="SignalP"/>
    </source>
</evidence>
<reference evidence="3" key="1">
    <citation type="journal article" date="2019" name="Int. J. Syst. Evol. Microbiol.">
        <title>The Global Catalogue of Microorganisms (GCM) 10K type strain sequencing project: providing services to taxonomists for standard genome sequencing and annotation.</title>
        <authorList>
            <consortium name="The Broad Institute Genomics Platform"/>
            <consortium name="The Broad Institute Genome Sequencing Center for Infectious Disease"/>
            <person name="Wu L."/>
            <person name="Ma J."/>
        </authorList>
    </citation>
    <scope>NUCLEOTIDE SEQUENCE [LARGE SCALE GENOMIC DNA]</scope>
    <source>
        <strain evidence="3">TBRC 1276</strain>
    </source>
</reference>
<organism evidence="2 3">
    <name type="scientific">Nonomuraea purpurea</name>
    <dbReference type="NCBI Taxonomy" id="1849276"/>
    <lineage>
        <taxon>Bacteria</taxon>
        <taxon>Bacillati</taxon>
        <taxon>Actinomycetota</taxon>
        <taxon>Actinomycetes</taxon>
        <taxon>Streptosporangiales</taxon>
        <taxon>Streptosporangiaceae</taxon>
        <taxon>Nonomuraea</taxon>
    </lineage>
</organism>
<dbReference type="EMBL" id="JBHSBI010000008">
    <property type="protein sequence ID" value="MFC4008983.1"/>
    <property type="molecule type" value="Genomic_DNA"/>
</dbReference>
<dbReference type="PANTHER" id="PTHR43649:SF12">
    <property type="entry name" value="DIACETYLCHITOBIOSE BINDING PROTEIN DASA"/>
    <property type="match status" value="1"/>
</dbReference>
<keyword evidence="1" id="KW-0732">Signal</keyword>
<dbReference type="Proteomes" id="UP001595851">
    <property type="component" value="Unassembled WGS sequence"/>
</dbReference>
<gene>
    <name evidence="2" type="ORF">ACFOY2_17260</name>
</gene>
<dbReference type="SUPFAM" id="SSF53850">
    <property type="entry name" value="Periplasmic binding protein-like II"/>
    <property type="match status" value="1"/>
</dbReference>
<dbReference type="Pfam" id="PF01547">
    <property type="entry name" value="SBP_bac_1"/>
    <property type="match status" value="1"/>
</dbReference>
<dbReference type="RefSeq" id="WP_379529048.1">
    <property type="nucleotide sequence ID" value="NZ_JBHSBI010000008.1"/>
</dbReference>
<evidence type="ECO:0000313" key="3">
    <source>
        <dbReference type="Proteomes" id="UP001595851"/>
    </source>
</evidence>
<keyword evidence="3" id="KW-1185">Reference proteome</keyword>
<dbReference type="InterPro" id="IPR006059">
    <property type="entry name" value="SBP"/>
</dbReference>
<dbReference type="Gene3D" id="3.40.190.10">
    <property type="entry name" value="Periplasmic binding protein-like II"/>
    <property type="match status" value="1"/>
</dbReference>
<feature type="chain" id="PRO_5046202243" evidence="1">
    <location>
        <begin position="28"/>
        <end position="432"/>
    </location>
</feature>
<proteinExistence type="predicted"/>